<reference evidence="2" key="1">
    <citation type="submission" date="2021-01" db="EMBL/GenBank/DDBJ databases">
        <title>Caligus Genome Assembly.</title>
        <authorList>
            <person name="Gallardo-Escarate C."/>
        </authorList>
    </citation>
    <scope>NUCLEOTIDE SEQUENCE [LARGE SCALE GENOMIC DNA]</scope>
</reference>
<gene>
    <name evidence="1" type="ORF">FKW44_003585</name>
</gene>
<feature type="non-terminal residue" evidence="1">
    <location>
        <position position="530"/>
    </location>
</feature>
<protein>
    <submittedName>
        <fullName evidence="1">Uncharacterized protein</fullName>
    </submittedName>
</protein>
<dbReference type="AlphaFoldDB" id="A0A7T8QX49"/>
<accession>A0A7T8QX49</accession>
<evidence type="ECO:0000313" key="1">
    <source>
        <dbReference type="EMBL" id="QQP58312.1"/>
    </source>
</evidence>
<evidence type="ECO:0000313" key="2">
    <source>
        <dbReference type="Proteomes" id="UP000595437"/>
    </source>
</evidence>
<dbReference type="EMBL" id="CP045891">
    <property type="protein sequence ID" value="QQP58312.1"/>
    <property type="molecule type" value="Genomic_DNA"/>
</dbReference>
<dbReference type="OrthoDB" id="10647709at2759"/>
<name>A0A7T8QX49_CALRO</name>
<dbReference type="Proteomes" id="UP000595437">
    <property type="component" value="Chromosome 2"/>
</dbReference>
<organism evidence="1 2">
    <name type="scientific">Caligus rogercresseyi</name>
    <name type="common">Sea louse</name>
    <dbReference type="NCBI Taxonomy" id="217165"/>
    <lineage>
        <taxon>Eukaryota</taxon>
        <taxon>Metazoa</taxon>
        <taxon>Ecdysozoa</taxon>
        <taxon>Arthropoda</taxon>
        <taxon>Crustacea</taxon>
        <taxon>Multicrustacea</taxon>
        <taxon>Hexanauplia</taxon>
        <taxon>Copepoda</taxon>
        <taxon>Siphonostomatoida</taxon>
        <taxon>Caligidae</taxon>
        <taxon>Caligus</taxon>
    </lineage>
</organism>
<sequence length="530" mass="58279">PCTLSSGVTNEGKVCMGPCEKRDMDHFSCQTKDSNVIGYCTPGFLVLKATEWGFADNNKVKKGTQSSVVLYPYNLKEAKEYEELPPAEAYTAFGEPCQDSCKALPDEEFSFCTKKDSDERGLCTKTSDITSDGQPCNGNCEKYGNEYFSCPTNSSNTIGYCTPGFLIQKANEWDSKTSDSISLAPSYTVSGEPCLNKCESPEDDNRYFAVRCLTKLGLILPLQRRGSRGFAQMTPASAFSVFGKPCQDACVILPNEDSMSCLEKDSNERVPCSITSGITADVVDCSGPCEKNGNDFFSCPAENSNGYCTPTFLILKSAHWQWQQQFPYGAQNETAVFYPYDNDEAREYDQTLPARAYNVFGEPCLDSCRALPNEKSSDGNVCIGPCKKNGNDYFSCPTRNSNDIGYCTPGFLILKASQWTFKKDDNVPKKHSYYPYNYDEAKRFDQVPISPAYTVFGEACQDECTTAPNEASTTCTTIGSNEKSPCTKSSGVSSDGNICTGPCERKNNAFSLVPSMTLIYLNTALLDFSF</sequence>
<proteinExistence type="predicted"/>
<keyword evidence="2" id="KW-1185">Reference proteome</keyword>